<dbReference type="Proteomes" id="UP000324632">
    <property type="component" value="Chromosome 23"/>
</dbReference>
<reference evidence="1 2" key="1">
    <citation type="journal article" date="2019" name="Mol. Ecol. Resour.">
        <title>Chromosome-level genome assembly of Triplophysa tibetana, a fish adapted to the harsh high-altitude environment of the Tibetan Plateau.</title>
        <authorList>
            <person name="Yang X."/>
            <person name="Liu H."/>
            <person name="Ma Z."/>
            <person name="Zou Y."/>
            <person name="Zou M."/>
            <person name="Mao Y."/>
            <person name="Li X."/>
            <person name="Wang H."/>
            <person name="Chen T."/>
            <person name="Wang W."/>
            <person name="Yang R."/>
        </authorList>
    </citation>
    <scope>NUCLEOTIDE SEQUENCE [LARGE SCALE GENOMIC DNA]</scope>
    <source>
        <strain evidence="1">TTIB1903HZAU</strain>
        <tissue evidence="1">Muscle</tissue>
    </source>
</reference>
<sequence length="138" mass="15073">MPTIPLALDAHPPVMLLSHNLMKSSIKNLAAFSADILTSVTVCDGSLESQEADTEESLAPNVELFQVRRRSSRNLQLPPLVFRLAEQHDWNSKESESIARPTTLALRTTPVIAITSADASRCEVVALMSQVFLLLSSC</sequence>
<gene>
    <name evidence="1" type="ORF">E1301_Tti000105</name>
</gene>
<comment type="caution">
    <text evidence="1">The sequence shown here is derived from an EMBL/GenBank/DDBJ whole genome shotgun (WGS) entry which is preliminary data.</text>
</comment>
<evidence type="ECO:0000313" key="2">
    <source>
        <dbReference type="Proteomes" id="UP000324632"/>
    </source>
</evidence>
<evidence type="ECO:0000313" key="1">
    <source>
        <dbReference type="EMBL" id="KAA0704254.1"/>
    </source>
</evidence>
<protein>
    <submittedName>
        <fullName evidence="1">Uncharacterized protein</fullName>
    </submittedName>
</protein>
<dbReference type="EMBL" id="SOYY01000023">
    <property type="protein sequence ID" value="KAA0704254.1"/>
    <property type="molecule type" value="Genomic_DNA"/>
</dbReference>
<dbReference type="AlphaFoldDB" id="A0A5A9N2I1"/>
<keyword evidence="2" id="KW-1185">Reference proteome</keyword>
<name>A0A5A9N2I1_9TELE</name>
<accession>A0A5A9N2I1</accession>
<organism evidence="1 2">
    <name type="scientific">Triplophysa tibetana</name>
    <dbReference type="NCBI Taxonomy" id="1572043"/>
    <lineage>
        <taxon>Eukaryota</taxon>
        <taxon>Metazoa</taxon>
        <taxon>Chordata</taxon>
        <taxon>Craniata</taxon>
        <taxon>Vertebrata</taxon>
        <taxon>Euteleostomi</taxon>
        <taxon>Actinopterygii</taxon>
        <taxon>Neopterygii</taxon>
        <taxon>Teleostei</taxon>
        <taxon>Ostariophysi</taxon>
        <taxon>Cypriniformes</taxon>
        <taxon>Nemacheilidae</taxon>
        <taxon>Triplophysa</taxon>
    </lineage>
</organism>
<proteinExistence type="predicted"/>